<feature type="domain" description="SbsA Ig-like" evidence="4">
    <location>
        <begin position="31"/>
        <end position="131"/>
    </location>
</feature>
<dbReference type="PROSITE" id="PS51257">
    <property type="entry name" value="PROKAR_LIPOPROTEIN"/>
    <property type="match status" value="1"/>
</dbReference>
<accession>A0ABS3BVI7</accession>
<evidence type="ECO:0000259" key="4">
    <source>
        <dbReference type="Pfam" id="PF13205"/>
    </source>
</evidence>
<evidence type="ECO:0000313" key="5">
    <source>
        <dbReference type="EMBL" id="MBN7802365.1"/>
    </source>
</evidence>
<comment type="caution">
    <text evidence="5">The sequence shown here is derived from an EMBL/GenBank/DDBJ whole genome shotgun (WGS) entry which is preliminary data.</text>
</comment>
<organism evidence="5 6">
    <name type="scientific">Algoriphagus aestuariicola</name>
    <dbReference type="NCBI Taxonomy" id="1852016"/>
    <lineage>
        <taxon>Bacteria</taxon>
        <taxon>Pseudomonadati</taxon>
        <taxon>Bacteroidota</taxon>
        <taxon>Cytophagia</taxon>
        <taxon>Cytophagales</taxon>
        <taxon>Cyclobacteriaceae</taxon>
        <taxon>Algoriphagus</taxon>
    </lineage>
</organism>
<dbReference type="InterPro" id="IPR032812">
    <property type="entry name" value="SbsA_Ig"/>
</dbReference>
<feature type="region of interest" description="Disordered" evidence="2">
    <location>
        <begin position="23"/>
        <end position="44"/>
    </location>
</feature>
<reference evidence="5 6" key="1">
    <citation type="submission" date="2021-03" db="EMBL/GenBank/DDBJ databases">
        <title>novel species isolated from a fishpond in China.</title>
        <authorList>
            <person name="Lu H."/>
            <person name="Cai Z."/>
        </authorList>
    </citation>
    <scope>NUCLEOTIDE SEQUENCE [LARGE SCALE GENOMIC DNA]</scope>
    <source>
        <strain evidence="5 6">JCM 31546</strain>
    </source>
</reference>
<proteinExistence type="predicted"/>
<keyword evidence="1 3" id="KW-0732">Signal</keyword>
<gene>
    <name evidence="5" type="ORF">J0A67_15945</name>
</gene>
<dbReference type="EMBL" id="JAFKCW010000003">
    <property type="protein sequence ID" value="MBN7802365.1"/>
    <property type="molecule type" value="Genomic_DNA"/>
</dbReference>
<name>A0ABS3BVI7_9BACT</name>
<dbReference type="Proteomes" id="UP000664698">
    <property type="component" value="Unassembled WGS sequence"/>
</dbReference>
<dbReference type="RefSeq" id="WP_206570357.1">
    <property type="nucleotide sequence ID" value="NZ_JAFKCW010000003.1"/>
</dbReference>
<evidence type="ECO:0000313" key="6">
    <source>
        <dbReference type="Proteomes" id="UP000664698"/>
    </source>
</evidence>
<sequence>MKKLRLLLFGFILLLAYSCAKQSTPTGGPRDEDAPILISSDPVTESLNTKPETITLTFDEYIKLENPSKGIVITPRIAKDEVEFTTLKNVVTIKLNQELEDSTTYVFDFQKSVVDISEENPAENLKLVFSTGSAIDSISLSGKVNFYFPGSKPDFKDVLVGIYPLGDTTDVLTAPPYYLSQVDTAGNFRISNIKNGKYMAYAWKDANGTLKAEFKSEEYDFSLDTLVLNQNLENLNFNLSKADITPIRILRTATFGQNFDVIVNRTPASTTVENDLLGEEYFFSNTDGRIRIYSKNPKPDSIPFQINVTDSLGFSKDTLVWAKFPESERKPEKLTVSANSGKNFYRNLEVELKFNKPLKSISTDSLYISYDSASIIPVKESMMSYSDSSMRDILKILVTIPDSLSQEIFTLKAADSTFTDTENQKNETALLANYRKLKREGLADEIAGTIQGANPPFIVQLLNTKNEIAQEQFLEDTNSYSFKMVEPGTFKIRVIEDLNGNQRWDPSNFTQRKLAERVFYFVNTERQATLVIRSGWSLQDQNIQASDPTGLRKD</sequence>
<evidence type="ECO:0000256" key="1">
    <source>
        <dbReference type="ARBA" id="ARBA00022729"/>
    </source>
</evidence>
<feature type="chain" id="PRO_5047368207" evidence="3">
    <location>
        <begin position="21"/>
        <end position="554"/>
    </location>
</feature>
<feature type="signal peptide" evidence="3">
    <location>
        <begin position="1"/>
        <end position="20"/>
    </location>
</feature>
<evidence type="ECO:0000256" key="3">
    <source>
        <dbReference type="SAM" id="SignalP"/>
    </source>
</evidence>
<protein>
    <submittedName>
        <fullName evidence="5">Ig-like domain-containing protein</fullName>
    </submittedName>
</protein>
<evidence type="ECO:0000256" key="2">
    <source>
        <dbReference type="SAM" id="MobiDB-lite"/>
    </source>
</evidence>
<keyword evidence="6" id="KW-1185">Reference proteome</keyword>
<dbReference type="Pfam" id="PF13205">
    <property type="entry name" value="Big_5"/>
    <property type="match status" value="1"/>
</dbReference>